<dbReference type="AlphaFoldDB" id="A0ABD3PQ90"/>
<name>A0ABD3PQ90_9STRA</name>
<proteinExistence type="predicted"/>
<dbReference type="PANTHER" id="PTHR43327:SF10">
    <property type="entry name" value="STOMATIN-LIKE PROTEIN 2, MITOCHONDRIAL"/>
    <property type="match status" value="1"/>
</dbReference>
<reference evidence="3 4" key="1">
    <citation type="submission" date="2024-10" db="EMBL/GenBank/DDBJ databases">
        <title>Updated reference genomes for cyclostephanoid diatoms.</title>
        <authorList>
            <person name="Roberts W.R."/>
            <person name="Alverson A.J."/>
        </authorList>
    </citation>
    <scope>NUCLEOTIDE SEQUENCE [LARGE SCALE GENOMIC DNA]</scope>
    <source>
        <strain evidence="3 4">AJA276-08</strain>
    </source>
</reference>
<dbReference type="PRINTS" id="PR00721">
    <property type="entry name" value="STOMATIN"/>
</dbReference>
<dbReference type="InterPro" id="IPR036013">
    <property type="entry name" value="Band_7/SPFH_dom_sf"/>
</dbReference>
<dbReference type="Gene3D" id="3.30.479.30">
    <property type="entry name" value="Band 7 domain"/>
    <property type="match status" value="1"/>
</dbReference>
<dbReference type="CDD" id="cd08829">
    <property type="entry name" value="SPFH_paraslipin"/>
    <property type="match status" value="1"/>
</dbReference>
<dbReference type="SMART" id="SM00244">
    <property type="entry name" value="PHB"/>
    <property type="match status" value="1"/>
</dbReference>
<comment type="caution">
    <text evidence="3">The sequence shown here is derived from an EMBL/GenBank/DDBJ whole genome shotgun (WGS) entry which is preliminary data.</text>
</comment>
<dbReference type="InterPro" id="IPR001107">
    <property type="entry name" value="Band_7"/>
</dbReference>
<evidence type="ECO:0000259" key="2">
    <source>
        <dbReference type="SMART" id="SM00244"/>
    </source>
</evidence>
<feature type="non-terminal residue" evidence="3">
    <location>
        <position position="250"/>
    </location>
</feature>
<accession>A0ABD3PQ90</accession>
<protein>
    <recommendedName>
        <fullName evidence="2">Band 7 domain-containing protein</fullName>
    </recommendedName>
</protein>
<feature type="region of interest" description="Disordered" evidence="1">
    <location>
        <begin position="40"/>
        <end position="63"/>
    </location>
</feature>
<organism evidence="3 4">
    <name type="scientific">Stephanodiscus triporus</name>
    <dbReference type="NCBI Taxonomy" id="2934178"/>
    <lineage>
        <taxon>Eukaryota</taxon>
        <taxon>Sar</taxon>
        <taxon>Stramenopiles</taxon>
        <taxon>Ochrophyta</taxon>
        <taxon>Bacillariophyta</taxon>
        <taxon>Coscinodiscophyceae</taxon>
        <taxon>Thalassiosirophycidae</taxon>
        <taxon>Stephanodiscales</taxon>
        <taxon>Stephanodiscaceae</taxon>
        <taxon>Stephanodiscus</taxon>
    </lineage>
</organism>
<sequence>MSIASSTRSAILLPTASRAYSLIASRNARPTGRHFVALASASSPPSSSLTRDGNAASGPCRRQYSLDRPNSSFPFPLSLFSSSGGGGGGGGGRRGMGSSNDSSPYGQSLEISGWPVTKANTIINIVPQGKRMVVERFGKLHAIHESGYFFAVPFVDSIAYVIDVRERAVDIPNQSAITRDNVSVEVSGNLFVRVADPERAAYGARNPLYAVIMHAQSAMRSAIGELELDEILHNRAGINTLIKGAVQEAA</sequence>
<dbReference type="InterPro" id="IPR050710">
    <property type="entry name" value="Band7/mec-2_domain"/>
</dbReference>
<gene>
    <name evidence="3" type="ORF">ACHAW5_004817</name>
</gene>
<feature type="compositionally biased region" description="Low complexity" evidence="1">
    <location>
        <begin position="40"/>
        <end position="49"/>
    </location>
</feature>
<feature type="compositionally biased region" description="Gly residues" evidence="1">
    <location>
        <begin position="84"/>
        <end position="95"/>
    </location>
</feature>
<dbReference type="Pfam" id="PF01145">
    <property type="entry name" value="Band_7"/>
    <property type="match status" value="1"/>
</dbReference>
<feature type="region of interest" description="Disordered" evidence="1">
    <location>
        <begin position="84"/>
        <end position="106"/>
    </location>
</feature>
<evidence type="ECO:0000313" key="4">
    <source>
        <dbReference type="Proteomes" id="UP001530315"/>
    </source>
</evidence>
<dbReference type="InterPro" id="IPR001972">
    <property type="entry name" value="Stomatin_HflK_fam"/>
</dbReference>
<dbReference type="PANTHER" id="PTHR43327">
    <property type="entry name" value="STOMATIN-LIKE PROTEIN 2, MITOCHONDRIAL"/>
    <property type="match status" value="1"/>
</dbReference>
<keyword evidence="4" id="KW-1185">Reference proteome</keyword>
<dbReference type="Proteomes" id="UP001530315">
    <property type="component" value="Unassembled WGS sequence"/>
</dbReference>
<dbReference type="SUPFAM" id="SSF117892">
    <property type="entry name" value="Band 7/SPFH domain"/>
    <property type="match status" value="1"/>
</dbReference>
<evidence type="ECO:0000313" key="3">
    <source>
        <dbReference type="EMBL" id="KAL3790198.1"/>
    </source>
</evidence>
<feature type="domain" description="Band 7" evidence="2">
    <location>
        <begin position="121"/>
        <end position="250"/>
    </location>
</feature>
<evidence type="ECO:0000256" key="1">
    <source>
        <dbReference type="SAM" id="MobiDB-lite"/>
    </source>
</evidence>
<dbReference type="EMBL" id="JALLAZ020000653">
    <property type="protein sequence ID" value="KAL3790198.1"/>
    <property type="molecule type" value="Genomic_DNA"/>
</dbReference>